<feature type="repeat" description="ANK" evidence="3">
    <location>
        <begin position="417"/>
        <end position="449"/>
    </location>
</feature>
<gene>
    <name evidence="4" type="ORF">SLS63_013162</name>
</gene>
<evidence type="ECO:0000256" key="3">
    <source>
        <dbReference type="PROSITE-ProRule" id="PRU00023"/>
    </source>
</evidence>
<dbReference type="InterPro" id="IPR002110">
    <property type="entry name" value="Ankyrin_rpt"/>
</dbReference>
<evidence type="ECO:0000313" key="5">
    <source>
        <dbReference type="Proteomes" id="UP001430848"/>
    </source>
</evidence>
<evidence type="ECO:0000256" key="2">
    <source>
        <dbReference type="ARBA" id="ARBA00023043"/>
    </source>
</evidence>
<dbReference type="Pfam" id="PF00023">
    <property type="entry name" value="Ank"/>
    <property type="match status" value="1"/>
</dbReference>
<dbReference type="PANTHER" id="PTHR24198:SF165">
    <property type="entry name" value="ANKYRIN REPEAT-CONTAINING PROTEIN-RELATED"/>
    <property type="match status" value="1"/>
</dbReference>
<dbReference type="Proteomes" id="UP001430848">
    <property type="component" value="Unassembled WGS sequence"/>
</dbReference>
<protein>
    <submittedName>
        <fullName evidence="4">Uncharacterized protein</fullName>
    </submittedName>
</protein>
<dbReference type="PRINTS" id="PR01415">
    <property type="entry name" value="ANKYRIN"/>
</dbReference>
<dbReference type="PANTHER" id="PTHR24198">
    <property type="entry name" value="ANKYRIN REPEAT AND PROTEIN KINASE DOMAIN-CONTAINING PROTEIN"/>
    <property type="match status" value="1"/>
</dbReference>
<keyword evidence="1" id="KW-0677">Repeat</keyword>
<keyword evidence="5" id="KW-1185">Reference proteome</keyword>
<sequence length="870" mass="95690">MGLIVEELLKDESGHPIDDCNSALFFAAGLGSNKIVELLLTHNQEIPLDVGDSKQNTILHQAINGSDARVLSKLLERVPSYVERSNDMGQTPLHRAAEIGNLAMVEILLNMKAGIKQLTVSGETPFLLAVREGHHRVALKLMDVMDDVEERTAYGETALGLAVGQGHSPLVRDIFGRAPDLGVPFHSTTILENKKVLQDLLKYDKWNMNEKVEESGKNPLHLAVELELPGAVESLIEAGADLNPKDDSKRTPLHLAAEVGSVQVVEMLYKAGADLNATDEEKKTPLYLAAAMNRPQIIEFLLERNADANLQVRDNRTALFEASFQGNIEAVTVLLKEGRKWNIKVDLANERGWTPLHAAYDQPDITKMLLKNGADPEQVTSSSNSTALAMASFWDESLEVVRYHLEFKANPNNPDIDGETAVHRSVLGGSLRVLQLLIDHSAQLNVPRKDKSTPLHLAASEGSREDIADLLLDKNVDLNGKSEAHGTILMAAASGGLIRIAERVIKKGVDVNEICYVPQMYHTALQAAAYHGQLDMVKWLLSKEIGAHADHPGEKQGNALWAAMNGKSTMVTSIVKELISAGADIHYHADEGDSALTMAVDLGLHEVVELFLDRLEDHVEATSTRNPADTSYKDKFGRSLLSRSILAKQKSVFDCLLKRENTNINDTDNAGRTPLILAVLSQAGDKYIAGLVSKTCDINFMDLEGKTALIYACILDQITSVQALLDAEASTCTIDCRKRGPLYWACRRSSMEVLRLVSKALRREYPEKLASHCWGALSAAVASNRPSFLHHLLVEIDEPASENMWSDGWTPMYTAQRYGLDSIRSSLEGLSFDADDVKKLSRPRLPSAWNHEDRTPSLLVQANLVTVERE</sequence>
<evidence type="ECO:0000313" key="4">
    <source>
        <dbReference type="EMBL" id="KAK7709647.1"/>
    </source>
</evidence>
<name>A0ABR1NP97_DIAER</name>
<feature type="repeat" description="ANK" evidence="3">
    <location>
        <begin position="215"/>
        <end position="247"/>
    </location>
</feature>
<feature type="repeat" description="ANK" evidence="3">
    <location>
        <begin position="248"/>
        <end position="280"/>
    </location>
</feature>
<comment type="caution">
    <text evidence="4">The sequence shown here is derived from an EMBL/GenBank/DDBJ whole genome shotgun (WGS) entry which is preliminary data.</text>
</comment>
<feature type="repeat" description="ANK" evidence="3">
    <location>
        <begin position="88"/>
        <end position="120"/>
    </location>
</feature>
<dbReference type="EMBL" id="JAKNSF020000166">
    <property type="protein sequence ID" value="KAK7709647.1"/>
    <property type="molecule type" value="Genomic_DNA"/>
</dbReference>
<keyword evidence="2 3" id="KW-0040">ANK repeat</keyword>
<feature type="repeat" description="ANK" evidence="3">
    <location>
        <begin position="281"/>
        <end position="313"/>
    </location>
</feature>
<evidence type="ECO:0000256" key="1">
    <source>
        <dbReference type="ARBA" id="ARBA00022737"/>
    </source>
</evidence>
<feature type="repeat" description="ANK" evidence="3">
    <location>
        <begin position="450"/>
        <end position="483"/>
    </location>
</feature>
<dbReference type="Pfam" id="PF12796">
    <property type="entry name" value="Ank_2"/>
    <property type="match status" value="5"/>
</dbReference>
<dbReference type="SUPFAM" id="SSF48403">
    <property type="entry name" value="Ankyrin repeat"/>
    <property type="match status" value="3"/>
</dbReference>
<dbReference type="Gene3D" id="1.25.40.20">
    <property type="entry name" value="Ankyrin repeat-containing domain"/>
    <property type="match status" value="5"/>
</dbReference>
<dbReference type="PROSITE" id="PS50297">
    <property type="entry name" value="ANK_REP_REGION"/>
    <property type="match status" value="6"/>
</dbReference>
<reference evidence="4 5" key="1">
    <citation type="submission" date="2024-02" db="EMBL/GenBank/DDBJ databases">
        <title>De novo assembly and annotation of 12 fungi associated with fruit tree decline syndrome in Ontario, Canada.</title>
        <authorList>
            <person name="Sulman M."/>
            <person name="Ellouze W."/>
            <person name="Ilyukhin E."/>
        </authorList>
    </citation>
    <scope>NUCLEOTIDE SEQUENCE [LARGE SCALE GENOMIC DNA]</scope>
    <source>
        <strain evidence="4 5">M169</strain>
    </source>
</reference>
<dbReference type="SMART" id="SM00248">
    <property type="entry name" value="ANK"/>
    <property type="match status" value="22"/>
</dbReference>
<proteinExistence type="predicted"/>
<dbReference type="InterPro" id="IPR036770">
    <property type="entry name" value="Ankyrin_rpt-contain_sf"/>
</dbReference>
<dbReference type="PROSITE" id="PS50088">
    <property type="entry name" value="ANK_REPEAT"/>
    <property type="match status" value="6"/>
</dbReference>
<accession>A0ABR1NP97</accession>
<organism evidence="4 5">
    <name type="scientific">Diaporthe eres</name>
    <name type="common">Phomopsis oblonga</name>
    <dbReference type="NCBI Taxonomy" id="83184"/>
    <lineage>
        <taxon>Eukaryota</taxon>
        <taxon>Fungi</taxon>
        <taxon>Dikarya</taxon>
        <taxon>Ascomycota</taxon>
        <taxon>Pezizomycotina</taxon>
        <taxon>Sordariomycetes</taxon>
        <taxon>Sordariomycetidae</taxon>
        <taxon>Diaporthales</taxon>
        <taxon>Diaporthaceae</taxon>
        <taxon>Diaporthe</taxon>
        <taxon>Diaporthe eres species complex</taxon>
    </lineage>
</organism>